<evidence type="ECO:0000313" key="2">
    <source>
        <dbReference type="EMBL" id="WDI31648.1"/>
    </source>
</evidence>
<evidence type="ECO:0000313" key="3">
    <source>
        <dbReference type="Proteomes" id="UP001214043"/>
    </source>
</evidence>
<dbReference type="KEGG" id="hfl:PUV54_00385"/>
<reference evidence="2" key="1">
    <citation type="submission" date="2023-02" db="EMBL/GenBank/DDBJ databases">
        <title>Genome sequence of Hyphococcus flavus.</title>
        <authorList>
            <person name="Rong J.-C."/>
            <person name="Zhao Q."/>
            <person name="Yi M."/>
            <person name="Wu J.-Y."/>
        </authorList>
    </citation>
    <scope>NUCLEOTIDE SEQUENCE</scope>
    <source>
        <strain evidence="2">MCCC 1K03223</strain>
    </source>
</reference>
<evidence type="ECO:0000256" key="1">
    <source>
        <dbReference type="SAM" id="MobiDB-lite"/>
    </source>
</evidence>
<feature type="region of interest" description="Disordered" evidence="1">
    <location>
        <begin position="240"/>
        <end position="307"/>
    </location>
</feature>
<sequence>MKIRNLLLGILIALLVSGCANINSIYRSHSVRGGEVALVDAKQRGIIANRVRQYTPLEVKHTRNADGSVTTEYGEYKRGTLARYCSEPSPDVFSVLSSSLAAVASYSQNAQERSAAMNLAVQISESGATIQRTQTIQTLREMMFRTCERFLNGAIDEADLEIQAARDHRAVVSILAIEQLTNPIRPEQVRLDASSSANAGADLSAIRAELQSARALEREQVAALQTAQTDLEQAQEVLQAAQNPQPQPMPEPQPQPAPEPQPQPGPQPQPDPAQPERETDPAAAAPAEPAQSANTPSVAEEEKPNTVELEAAVEREQANVQLAQSNLNDTRQLIERLTEFLNNPGDIGVAGRTGGAFAGLNHPPRSVSTKVADTVARIVEQNMNFDEATQKCLIFLDDPKVNGDVRKFCIQHINNKTLQQFNAMLQTASNSSNPDRAYEVLESALTNNEREIFDILQIPDDGN</sequence>
<gene>
    <name evidence="2" type="ORF">PUV54_00385</name>
</gene>
<accession>A0AAF0CG03</accession>
<proteinExistence type="predicted"/>
<feature type="compositionally biased region" description="Pro residues" evidence="1">
    <location>
        <begin position="245"/>
        <end position="273"/>
    </location>
</feature>
<dbReference type="AlphaFoldDB" id="A0AAF0CG03"/>
<name>A0AAF0CG03_9PROT</name>
<dbReference type="EMBL" id="CP118166">
    <property type="protein sequence ID" value="WDI31648.1"/>
    <property type="molecule type" value="Genomic_DNA"/>
</dbReference>
<feature type="compositionally biased region" description="Low complexity" evidence="1">
    <location>
        <begin position="281"/>
        <end position="290"/>
    </location>
</feature>
<dbReference type="Proteomes" id="UP001214043">
    <property type="component" value="Chromosome"/>
</dbReference>
<keyword evidence="3" id="KW-1185">Reference proteome</keyword>
<organism evidence="2 3">
    <name type="scientific">Hyphococcus flavus</name>
    <dbReference type="NCBI Taxonomy" id="1866326"/>
    <lineage>
        <taxon>Bacteria</taxon>
        <taxon>Pseudomonadati</taxon>
        <taxon>Pseudomonadota</taxon>
        <taxon>Alphaproteobacteria</taxon>
        <taxon>Parvularculales</taxon>
        <taxon>Parvularculaceae</taxon>
        <taxon>Hyphococcus</taxon>
    </lineage>
</organism>
<protein>
    <submittedName>
        <fullName evidence="2">Uncharacterized protein</fullName>
    </submittedName>
</protein>
<dbReference type="RefSeq" id="WP_274493535.1">
    <property type="nucleotide sequence ID" value="NZ_CP118166.1"/>
</dbReference>
<dbReference type="PROSITE" id="PS51257">
    <property type="entry name" value="PROKAR_LIPOPROTEIN"/>
    <property type="match status" value="1"/>
</dbReference>